<organism evidence="1 2">
    <name type="scientific">Saccharomonospora xinjiangensis XJ-54</name>
    <dbReference type="NCBI Taxonomy" id="882086"/>
    <lineage>
        <taxon>Bacteria</taxon>
        <taxon>Bacillati</taxon>
        <taxon>Actinomycetota</taxon>
        <taxon>Actinomycetes</taxon>
        <taxon>Pseudonocardiales</taxon>
        <taxon>Pseudonocardiaceae</taxon>
        <taxon>Saccharomonospora</taxon>
    </lineage>
</organism>
<dbReference type="Proteomes" id="UP000004691">
    <property type="component" value="Unassembled WGS sequence"/>
</dbReference>
<dbReference type="OrthoDB" id="3678908at2"/>
<dbReference type="eggNOG" id="ENOG50346R6">
    <property type="taxonomic scope" value="Bacteria"/>
</dbReference>
<proteinExistence type="predicted"/>
<dbReference type="EMBL" id="JH636049">
    <property type="protein sequence ID" value="EID53940.1"/>
    <property type="molecule type" value="Genomic_DNA"/>
</dbReference>
<gene>
    <name evidence="1" type="ORF">SacxiDRAFT_1698</name>
</gene>
<keyword evidence="2" id="KW-1185">Reference proteome</keyword>
<evidence type="ECO:0000313" key="1">
    <source>
        <dbReference type="EMBL" id="EID53940.1"/>
    </source>
</evidence>
<dbReference type="PROSITE" id="PS51257">
    <property type="entry name" value="PROKAR_LIPOPROTEIN"/>
    <property type="match status" value="1"/>
</dbReference>
<accession>I0V1D7</accession>
<dbReference type="Pfam" id="PF12079">
    <property type="entry name" value="DUF3558"/>
    <property type="match status" value="1"/>
</dbReference>
<reference evidence="1 2" key="1">
    <citation type="submission" date="2012-01" db="EMBL/GenBank/DDBJ databases">
        <title>Improved High-Quality Draft sequence of Saccharomonospora xinjiangensis XJ-54.</title>
        <authorList>
            <consortium name="US DOE Joint Genome Institute"/>
            <person name="Lucas S."/>
            <person name="Han J."/>
            <person name="Lapidus A."/>
            <person name="Cheng J.-F."/>
            <person name="Goodwin L."/>
            <person name="Pitluck S."/>
            <person name="Peters L."/>
            <person name="Mikhailova N."/>
            <person name="Teshima H."/>
            <person name="Detter J.C."/>
            <person name="Han C."/>
            <person name="Tapia R."/>
            <person name="Land M."/>
            <person name="Hauser L."/>
            <person name="Kyrpides N."/>
            <person name="Ivanova N."/>
            <person name="Pagani I."/>
            <person name="Brambilla E.-M."/>
            <person name="Klenk H.-P."/>
            <person name="Woyke T."/>
        </authorList>
    </citation>
    <scope>NUCLEOTIDE SEQUENCE [LARGE SCALE GENOMIC DNA]</scope>
    <source>
        <strain evidence="1 2">XJ-54</strain>
    </source>
</reference>
<dbReference type="HOGENOM" id="CLU_097940_1_0_11"/>
<protein>
    <recommendedName>
        <fullName evidence="3">DUF3558 domain-containing protein</fullName>
    </recommendedName>
</protein>
<name>I0V1D7_9PSEU</name>
<sequence>MRPAWPTITLIIAAVVATGCSRTPHVGIAAGSSFPPASPASTIGTVTGVPSIESPLDIDSFVTEPCHSLTNEQITKYLGEETKTNPRKDGAAGPACSWRSDMHSDAKISITYPQVTDEGLTAIYRNKNEAAYFTELPDVDGYPAVASSMIDARDEGECHLLVGTSNTSYVSVRAYLGDGSVGKVDPCEAAHEVATAVIGNIKAANGGK</sequence>
<dbReference type="AlphaFoldDB" id="I0V1D7"/>
<dbReference type="STRING" id="882086.SacxiDRAFT_1698"/>
<evidence type="ECO:0000313" key="2">
    <source>
        <dbReference type="Proteomes" id="UP000004691"/>
    </source>
</evidence>
<evidence type="ECO:0008006" key="3">
    <source>
        <dbReference type="Google" id="ProtNLM"/>
    </source>
</evidence>
<dbReference type="InterPro" id="IPR024520">
    <property type="entry name" value="DUF3558"/>
</dbReference>